<dbReference type="Proteomes" id="UP000828941">
    <property type="component" value="Chromosome 9"/>
</dbReference>
<protein>
    <submittedName>
        <fullName evidence="1">Uncharacterized protein</fullName>
    </submittedName>
</protein>
<reference evidence="1 2" key="1">
    <citation type="journal article" date="2022" name="DNA Res.">
        <title>Chromosomal-level genome assembly of the orchid tree Bauhinia variegata (Leguminosae; Cercidoideae) supports the allotetraploid origin hypothesis of Bauhinia.</title>
        <authorList>
            <person name="Zhong Y."/>
            <person name="Chen Y."/>
            <person name="Zheng D."/>
            <person name="Pang J."/>
            <person name="Liu Y."/>
            <person name="Luo S."/>
            <person name="Meng S."/>
            <person name="Qian L."/>
            <person name="Wei D."/>
            <person name="Dai S."/>
            <person name="Zhou R."/>
        </authorList>
    </citation>
    <scope>NUCLEOTIDE SEQUENCE [LARGE SCALE GENOMIC DNA]</scope>
    <source>
        <strain evidence="1">BV-YZ2020</strain>
    </source>
</reference>
<dbReference type="EMBL" id="CM039434">
    <property type="protein sequence ID" value="KAI4324014.1"/>
    <property type="molecule type" value="Genomic_DNA"/>
</dbReference>
<evidence type="ECO:0000313" key="1">
    <source>
        <dbReference type="EMBL" id="KAI4324014.1"/>
    </source>
</evidence>
<evidence type="ECO:0000313" key="2">
    <source>
        <dbReference type="Proteomes" id="UP000828941"/>
    </source>
</evidence>
<proteinExistence type="predicted"/>
<name>A0ACB9MJ86_BAUVA</name>
<organism evidence="1 2">
    <name type="scientific">Bauhinia variegata</name>
    <name type="common">Purple orchid tree</name>
    <name type="synonym">Phanera variegata</name>
    <dbReference type="NCBI Taxonomy" id="167791"/>
    <lineage>
        <taxon>Eukaryota</taxon>
        <taxon>Viridiplantae</taxon>
        <taxon>Streptophyta</taxon>
        <taxon>Embryophyta</taxon>
        <taxon>Tracheophyta</taxon>
        <taxon>Spermatophyta</taxon>
        <taxon>Magnoliopsida</taxon>
        <taxon>eudicotyledons</taxon>
        <taxon>Gunneridae</taxon>
        <taxon>Pentapetalae</taxon>
        <taxon>rosids</taxon>
        <taxon>fabids</taxon>
        <taxon>Fabales</taxon>
        <taxon>Fabaceae</taxon>
        <taxon>Cercidoideae</taxon>
        <taxon>Cercideae</taxon>
        <taxon>Bauhiniinae</taxon>
        <taxon>Bauhinia</taxon>
    </lineage>
</organism>
<keyword evidence="2" id="KW-1185">Reference proteome</keyword>
<comment type="caution">
    <text evidence="1">The sequence shown here is derived from an EMBL/GenBank/DDBJ whole genome shotgun (WGS) entry which is preliminary data.</text>
</comment>
<sequence length="95" mass="10245">MVKRLIPSLNRILIEKIVPPSKTNVSILLLEKSSKLLSSGLVSKQLNSRKVVAIGPGTWDKAGNLILVAVKKGDTVLLSEYGGTEVKLGDMEYAL</sequence>
<gene>
    <name evidence="1" type="ORF">L6164_023582</name>
</gene>
<accession>A0ACB9MJ86</accession>